<dbReference type="SUPFAM" id="SSF51735">
    <property type="entry name" value="NAD(P)-binding Rossmann-fold domains"/>
    <property type="match status" value="1"/>
</dbReference>
<dbReference type="GO" id="GO:0016491">
    <property type="term" value="F:oxidoreductase activity"/>
    <property type="evidence" value="ECO:0007669"/>
    <property type="project" value="UniProtKB-KW"/>
</dbReference>
<dbReference type="Pfam" id="PF13561">
    <property type="entry name" value="adh_short_C2"/>
    <property type="match status" value="1"/>
</dbReference>
<comment type="caution">
    <text evidence="4">The sequence shown here is derived from an EMBL/GenBank/DDBJ whole genome shotgun (WGS) entry which is preliminary data.</text>
</comment>
<dbReference type="SMART" id="SM00822">
    <property type="entry name" value="PKS_KR"/>
    <property type="match status" value="1"/>
</dbReference>
<dbReference type="EMBL" id="QGGH01000001">
    <property type="protein sequence ID" value="PWJ93791.1"/>
    <property type="molecule type" value="Genomic_DNA"/>
</dbReference>
<evidence type="ECO:0000259" key="3">
    <source>
        <dbReference type="SMART" id="SM00822"/>
    </source>
</evidence>
<dbReference type="PROSITE" id="PS00061">
    <property type="entry name" value="ADH_SHORT"/>
    <property type="match status" value="1"/>
</dbReference>
<evidence type="ECO:0000313" key="4">
    <source>
        <dbReference type="EMBL" id="PWJ93791.1"/>
    </source>
</evidence>
<keyword evidence="2" id="KW-0560">Oxidoreductase</keyword>
<proteinExistence type="inferred from homology"/>
<dbReference type="Gene3D" id="3.40.50.720">
    <property type="entry name" value="NAD(P)-binding Rossmann-like Domain"/>
    <property type="match status" value="1"/>
</dbReference>
<sequence>MSFTAHPLGESFAVVTGGTQGVGEQTARLLADRGIAGCLITGRQRDRGKAVAADLTAKGCRAYFVQADLAEVDAAARIIDAADKAFGRVDILVNAAGDTSRGSILDTSPETFDRLFAVNVRAPFFLIQKAVEIMRREKTSGSILNVISMSGHGGQSFITPYCASKGALATLTRNVAFSLLPDRIRVNGLNIGWTDSPGERAMMASVIGPGSDRFLAEAGAKLPFGRLLDPAEIARAAVFLVSPDSGIMTGSLVDYDQSVLGCSDSGPQPAARVPDHAAA</sequence>
<reference evidence="4 5" key="1">
    <citation type="submission" date="2018-05" db="EMBL/GenBank/DDBJ databases">
        <title>Genomic Encyclopedia of Type Strains, Phase IV (KMG-IV): sequencing the most valuable type-strain genomes for metagenomic binning, comparative biology and taxonomic classification.</title>
        <authorList>
            <person name="Goeker M."/>
        </authorList>
    </citation>
    <scope>NUCLEOTIDE SEQUENCE [LARGE SCALE GENOMIC DNA]</scope>
    <source>
        <strain evidence="4 5">DSM 2626</strain>
    </source>
</reference>
<dbReference type="AlphaFoldDB" id="A0A8E2WIU1"/>
<dbReference type="CDD" id="cd05233">
    <property type="entry name" value="SDR_c"/>
    <property type="match status" value="1"/>
</dbReference>
<evidence type="ECO:0000256" key="2">
    <source>
        <dbReference type="ARBA" id="ARBA00023002"/>
    </source>
</evidence>
<accession>A0A8E2WIU1</accession>
<dbReference type="RefSeq" id="WP_109658965.1">
    <property type="nucleotide sequence ID" value="NZ_QGGH01000001.1"/>
</dbReference>
<dbReference type="InterPro" id="IPR002347">
    <property type="entry name" value="SDR_fam"/>
</dbReference>
<dbReference type="InterPro" id="IPR036291">
    <property type="entry name" value="NAD(P)-bd_dom_sf"/>
</dbReference>
<dbReference type="PANTHER" id="PTHR43639:SF1">
    <property type="entry name" value="SHORT-CHAIN DEHYDROGENASE_REDUCTASE FAMILY PROTEIN"/>
    <property type="match status" value="1"/>
</dbReference>
<feature type="domain" description="Ketoreductase" evidence="3">
    <location>
        <begin position="11"/>
        <end position="187"/>
    </location>
</feature>
<name>A0A8E2WIU1_RHILI</name>
<dbReference type="PRINTS" id="PR00080">
    <property type="entry name" value="SDRFAMILY"/>
</dbReference>
<dbReference type="FunFam" id="3.40.50.720:FF:000084">
    <property type="entry name" value="Short-chain dehydrogenase reductase"/>
    <property type="match status" value="1"/>
</dbReference>
<dbReference type="NCBIfam" id="NF004847">
    <property type="entry name" value="PRK06198.1"/>
    <property type="match status" value="1"/>
</dbReference>
<dbReference type="PRINTS" id="PR00081">
    <property type="entry name" value="GDHRDH"/>
</dbReference>
<evidence type="ECO:0000256" key="1">
    <source>
        <dbReference type="ARBA" id="ARBA00006484"/>
    </source>
</evidence>
<dbReference type="Proteomes" id="UP000245631">
    <property type="component" value="Unassembled WGS sequence"/>
</dbReference>
<protein>
    <submittedName>
        <fullName evidence="4">NAD(P)-dependent dehydrogenase (Short-subunit alcohol dehydrogenase family)</fullName>
    </submittedName>
</protein>
<comment type="similarity">
    <text evidence="1">Belongs to the short-chain dehydrogenases/reductases (SDR) family.</text>
</comment>
<dbReference type="GeneID" id="61049817"/>
<gene>
    <name evidence="4" type="ORF">C8D77_101471</name>
</gene>
<dbReference type="InterPro" id="IPR057326">
    <property type="entry name" value="KR_dom"/>
</dbReference>
<organism evidence="4 5">
    <name type="scientific">Rhizobium loti</name>
    <name type="common">Mesorhizobium loti</name>
    <dbReference type="NCBI Taxonomy" id="381"/>
    <lineage>
        <taxon>Bacteria</taxon>
        <taxon>Pseudomonadati</taxon>
        <taxon>Pseudomonadota</taxon>
        <taxon>Alphaproteobacteria</taxon>
        <taxon>Hyphomicrobiales</taxon>
        <taxon>Phyllobacteriaceae</taxon>
        <taxon>Mesorhizobium</taxon>
    </lineage>
</organism>
<dbReference type="PANTHER" id="PTHR43639">
    <property type="entry name" value="OXIDOREDUCTASE, SHORT-CHAIN DEHYDROGENASE/REDUCTASE FAMILY (AFU_ORTHOLOGUE AFUA_5G02870)"/>
    <property type="match status" value="1"/>
</dbReference>
<evidence type="ECO:0000313" key="5">
    <source>
        <dbReference type="Proteomes" id="UP000245631"/>
    </source>
</evidence>
<dbReference type="InterPro" id="IPR020904">
    <property type="entry name" value="Sc_DH/Rdtase_CS"/>
</dbReference>